<keyword evidence="2" id="KW-1185">Reference proteome</keyword>
<organism evidence="1 2">
    <name type="scientific">Eumeta variegata</name>
    <name type="common">Bagworm moth</name>
    <name type="synonym">Eumeta japonica</name>
    <dbReference type="NCBI Taxonomy" id="151549"/>
    <lineage>
        <taxon>Eukaryota</taxon>
        <taxon>Metazoa</taxon>
        <taxon>Ecdysozoa</taxon>
        <taxon>Arthropoda</taxon>
        <taxon>Hexapoda</taxon>
        <taxon>Insecta</taxon>
        <taxon>Pterygota</taxon>
        <taxon>Neoptera</taxon>
        <taxon>Endopterygota</taxon>
        <taxon>Lepidoptera</taxon>
        <taxon>Glossata</taxon>
        <taxon>Ditrysia</taxon>
        <taxon>Tineoidea</taxon>
        <taxon>Psychidae</taxon>
        <taxon>Oiketicinae</taxon>
        <taxon>Eumeta</taxon>
    </lineage>
</organism>
<dbReference type="AlphaFoldDB" id="A0A4C1YU95"/>
<reference evidence="1 2" key="1">
    <citation type="journal article" date="2019" name="Commun. Biol.">
        <title>The bagworm genome reveals a unique fibroin gene that provides high tensile strength.</title>
        <authorList>
            <person name="Kono N."/>
            <person name="Nakamura H."/>
            <person name="Ohtoshi R."/>
            <person name="Tomita M."/>
            <person name="Numata K."/>
            <person name="Arakawa K."/>
        </authorList>
    </citation>
    <scope>NUCLEOTIDE SEQUENCE [LARGE SCALE GENOMIC DNA]</scope>
</reference>
<dbReference type="OrthoDB" id="3598281at2759"/>
<gene>
    <name evidence="1" type="ORF">EVAR_89285_1</name>
</gene>
<evidence type="ECO:0000313" key="2">
    <source>
        <dbReference type="Proteomes" id="UP000299102"/>
    </source>
</evidence>
<dbReference type="Proteomes" id="UP000299102">
    <property type="component" value="Unassembled WGS sequence"/>
</dbReference>
<protein>
    <submittedName>
        <fullName evidence="1">Uncharacterized protein</fullName>
    </submittedName>
</protein>
<evidence type="ECO:0000313" key="1">
    <source>
        <dbReference type="EMBL" id="GBP79846.1"/>
    </source>
</evidence>
<name>A0A4C1YU95_EUMVA</name>
<proteinExistence type="predicted"/>
<dbReference type="EMBL" id="BGZK01001434">
    <property type="protein sequence ID" value="GBP79846.1"/>
    <property type="molecule type" value="Genomic_DNA"/>
</dbReference>
<comment type="caution">
    <text evidence="1">The sequence shown here is derived from an EMBL/GenBank/DDBJ whole genome shotgun (WGS) entry which is preliminary data.</text>
</comment>
<accession>A0A4C1YU95</accession>
<sequence length="204" mass="23396">MADNMFVFEIMGLAFLCHFKGGFFNFTEEQVESDKLSEETSIICFYEEEENMKKKELSSLKVPFEEGNSNITIEKENEHICFEQSAAIKGYHNLKSLLDSTDEDSEEISNIATFLALAHLHGTTTIPYRLPSIRKTKIWRPSKQEVREGFIAHVTSATEVSQYFSLSALIDKLHSFDYGPDERNKPAALSLEHLLPKKYSFIRI</sequence>